<dbReference type="EMBL" id="VDEP01000003">
    <property type="protein sequence ID" value="KAA1138229.1"/>
    <property type="molecule type" value="Genomic_DNA"/>
</dbReference>
<feature type="compositionally biased region" description="Polar residues" evidence="1">
    <location>
        <begin position="1"/>
        <end position="10"/>
    </location>
</feature>
<accession>A0A5B0SLI3</accession>
<dbReference type="Proteomes" id="UP000325313">
    <property type="component" value="Unassembled WGS sequence"/>
</dbReference>
<evidence type="ECO:0000313" key="2">
    <source>
        <dbReference type="EMBL" id="KAA1138229.1"/>
    </source>
</evidence>
<comment type="caution">
    <text evidence="2">The sequence shown here is derived from an EMBL/GenBank/DDBJ whole genome shotgun (WGS) entry which is preliminary data.</text>
</comment>
<organism evidence="2 3">
    <name type="scientific">Puccinia graminis f. sp. tritici</name>
    <dbReference type="NCBI Taxonomy" id="56615"/>
    <lineage>
        <taxon>Eukaryota</taxon>
        <taxon>Fungi</taxon>
        <taxon>Dikarya</taxon>
        <taxon>Basidiomycota</taxon>
        <taxon>Pucciniomycotina</taxon>
        <taxon>Pucciniomycetes</taxon>
        <taxon>Pucciniales</taxon>
        <taxon>Pucciniaceae</taxon>
        <taxon>Puccinia</taxon>
    </lineage>
</organism>
<evidence type="ECO:0000256" key="1">
    <source>
        <dbReference type="SAM" id="MobiDB-lite"/>
    </source>
</evidence>
<protein>
    <submittedName>
        <fullName evidence="2">Uncharacterized protein</fullName>
    </submittedName>
</protein>
<dbReference type="AlphaFoldDB" id="A0A5B0SLI3"/>
<evidence type="ECO:0000313" key="3">
    <source>
        <dbReference type="Proteomes" id="UP000325313"/>
    </source>
</evidence>
<name>A0A5B0SLI3_PUCGR</name>
<reference evidence="2 3" key="1">
    <citation type="submission" date="2019-05" db="EMBL/GenBank/DDBJ databases">
        <title>Emergence of the Ug99 lineage of the wheat stem rust pathogen through somatic hybridization.</title>
        <authorList>
            <person name="Li F."/>
            <person name="Upadhyaya N.M."/>
            <person name="Sperschneider J."/>
            <person name="Matny O."/>
            <person name="Nguyen-Phuc H."/>
            <person name="Mago R."/>
            <person name="Raley C."/>
            <person name="Miller M.E."/>
            <person name="Silverstein K.A.T."/>
            <person name="Henningsen E."/>
            <person name="Hirsch C.D."/>
            <person name="Visser B."/>
            <person name="Pretorius Z.A."/>
            <person name="Steffenson B.J."/>
            <person name="Schwessinger B."/>
            <person name="Dodds P.N."/>
            <person name="Figueroa M."/>
        </authorList>
    </citation>
    <scope>NUCLEOTIDE SEQUENCE [LARGE SCALE GENOMIC DNA]</scope>
    <source>
        <strain evidence="2 3">Ug99</strain>
    </source>
</reference>
<proteinExistence type="predicted"/>
<gene>
    <name evidence="2" type="ORF">PGTUg99_022245</name>
</gene>
<feature type="region of interest" description="Disordered" evidence="1">
    <location>
        <begin position="1"/>
        <end position="29"/>
    </location>
</feature>
<sequence>MYLSTSTPVNMSPVGEGASGDPMPKSLVPYRKSSPLLESSYSSSWELEVNQNVKPEYEEVYQNPAKFRSLKDALKDAEFLKKLAKDAVPDTDFLIKQFRKEWITKLPPEKQEDPALLKEIDQVQQKLKPILKASKSRFGTERQIELITKHWKKFQSDLDQALHNALHSYVEEETSNAINKKWQLKKYLVKQLTSAPQTLDEEFQFILAQLIKDVRSWSSYKTDLQLLKKTPTRIARRITINPEKILEYKLRFQITQIAKEFFRDIEDLVPAELRLISERVTNNEEIMSAAYKSKVDELIHMENKDFQIQLFIKYFYVDKSAQEMYDVMKHLAREWNVDLKSFQRQFKDRFPRGEYNDLVDAASRSKLEYSRLLEYIKTQHGIALFEKLEEGHFGRNGQYASFKDSIKHFLV</sequence>